<organism evidence="3 4">
    <name type="scientific">Agathobaculum faecis</name>
    <dbReference type="NCBI Taxonomy" id="2763013"/>
    <lineage>
        <taxon>Bacteria</taxon>
        <taxon>Bacillati</taxon>
        <taxon>Bacillota</taxon>
        <taxon>Clostridia</taxon>
        <taxon>Eubacteriales</taxon>
        <taxon>Butyricicoccaceae</taxon>
        <taxon>Agathobaculum</taxon>
    </lineage>
</organism>
<dbReference type="Gene3D" id="3.10.180.10">
    <property type="entry name" value="2,3-Dihydroxybiphenyl 1,2-Dioxygenase, domain 1"/>
    <property type="match status" value="1"/>
</dbReference>
<dbReference type="Proteomes" id="UP000606499">
    <property type="component" value="Unassembled WGS sequence"/>
</dbReference>
<dbReference type="RefSeq" id="WP_054326847.1">
    <property type="nucleotide sequence ID" value="NZ_JACOPL010000003.1"/>
</dbReference>
<comment type="caution">
    <text evidence="3">The sequence shown here is derived from an EMBL/GenBank/DDBJ whole genome shotgun (WGS) entry which is preliminary data.</text>
</comment>
<dbReference type="GO" id="GO:0004493">
    <property type="term" value="F:methylmalonyl-CoA epimerase activity"/>
    <property type="evidence" value="ECO:0007669"/>
    <property type="project" value="TreeGrafter"/>
</dbReference>
<dbReference type="CDD" id="cd06587">
    <property type="entry name" value="VOC"/>
    <property type="match status" value="1"/>
</dbReference>
<dbReference type="InterPro" id="IPR051785">
    <property type="entry name" value="MMCE/EMCE_epimerase"/>
</dbReference>
<dbReference type="GO" id="GO:0046872">
    <property type="term" value="F:metal ion binding"/>
    <property type="evidence" value="ECO:0007669"/>
    <property type="project" value="UniProtKB-KW"/>
</dbReference>
<dbReference type="PANTHER" id="PTHR43048:SF5">
    <property type="entry name" value="BLR5325 PROTEIN"/>
    <property type="match status" value="1"/>
</dbReference>
<name>A0A923LVA8_9FIRM</name>
<accession>A0A923LVA8</accession>
<dbReference type="EMBL" id="JACOPL010000003">
    <property type="protein sequence ID" value="MBC5724624.1"/>
    <property type="molecule type" value="Genomic_DNA"/>
</dbReference>
<dbReference type="InterPro" id="IPR037523">
    <property type="entry name" value="VOC_core"/>
</dbReference>
<dbReference type="SUPFAM" id="SSF54593">
    <property type="entry name" value="Glyoxalase/Bleomycin resistance protein/Dihydroxybiphenyl dioxygenase"/>
    <property type="match status" value="1"/>
</dbReference>
<dbReference type="InterPro" id="IPR029068">
    <property type="entry name" value="Glyas_Bleomycin-R_OHBP_Dase"/>
</dbReference>
<dbReference type="PANTHER" id="PTHR43048">
    <property type="entry name" value="METHYLMALONYL-COA EPIMERASE"/>
    <property type="match status" value="1"/>
</dbReference>
<evidence type="ECO:0000313" key="3">
    <source>
        <dbReference type="EMBL" id="MBC5724624.1"/>
    </source>
</evidence>
<sequence length="130" mass="13898">MKELYKGLAHVAVNTADMEESIAFYEKIGGTVTARSSVGEKLLALVEFGGLVLELIQPPAGELVPSGVGSIPHFAVYVDDLDKVVAAIKAAGVFSFTTPEKRVLPDTFGGLQNWFFTGPSGEQIELLQML</sequence>
<dbReference type="InterPro" id="IPR004360">
    <property type="entry name" value="Glyas_Fos-R_dOase_dom"/>
</dbReference>
<protein>
    <submittedName>
        <fullName evidence="3">VOC family protein</fullName>
    </submittedName>
</protein>
<proteinExistence type="predicted"/>
<feature type="domain" description="VOC" evidence="2">
    <location>
        <begin position="7"/>
        <end position="129"/>
    </location>
</feature>
<gene>
    <name evidence="3" type="ORF">H8S45_04010</name>
</gene>
<evidence type="ECO:0000313" key="4">
    <source>
        <dbReference type="Proteomes" id="UP000606499"/>
    </source>
</evidence>
<reference evidence="3" key="1">
    <citation type="submission" date="2020-08" db="EMBL/GenBank/DDBJ databases">
        <title>Genome public.</title>
        <authorList>
            <person name="Liu C."/>
            <person name="Sun Q."/>
        </authorList>
    </citation>
    <scope>NUCLEOTIDE SEQUENCE</scope>
    <source>
        <strain evidence="3">NSJ-28</strain>
    </source>
</reference>
<keyword evidence="1" id="KW-0479">Metal-binding</keyword>
<dbReference type="PROSITE" id="PS51819">
    <property type="entry name" value="VOC"/>
    <property type="match status" value="1"/>
</dbReference>
<dbReference type="Pfam" id="PF00903">
    <property type="entry name" value="Glyoxalase"/>
    <property type="match status" value="1"/>
</dbReference>
<dbReference type="GO" id="GO:0046491">
    <property type="term" value="P:L-methylmalonyl-CoA metabolic process"/>
    <property type="evidence" value="ECO:0007669"/>
    <property type="project" value="TreeGrafter"/>
</dbReference>
<evidence type="ECO:0000259" key="2">
    <source>
        <dbReference type="PROSITE" id="PS51819"/>
    </source>
</evidence>
<evidence type="ECO:0000256" key="1">
    <source>
        <dbReference type="ARBA" id="ARBA00022723"/>
    </source>
</evidence>
<dbReference type="AlphaFoldDB" id="A0A923LVA8"/>
<keyword evidence="4" id="KW-1185">Reference proteome</keyword>